<sequence>MKTNTWKIDSKSSKDVVNQKRKMSVTNIFEKGYQSKLNS</sequence>
<protein>
    <submittedName>
        <fullName evidence="1">Uncharacterized protein</fullName>
    </submittedName>
</protein>
<dbReference type="AlphaFoldDB" id="A0A1R4K4X3"/>
<reference evidence="1 2" key="1">
    <citation type="submission" date="2017-02" db="EMBL/GenBank/DDBJ databases">
        <authorList>
            <person name="Peterson S.W."/>
        </authorList>
    </citation>
    <scope>NUCLEOTIDE SEQUENCE [LARGE SCALE GENOMIC DNA]</scope>
    <source>
        <strain evidence="1 2">42ea</strain>
    </source>
</reference>
<accession>A0A1R4K4X3</accession>
<dbReference type="EMBL" id="FUKW01000110">
    <property type="protein sequence ID" value="SJN39224.1"/>
    <property type="molecule type" value="Genomic_DNA"/>
</dbReference>
<proteinExistence type="predicted"/>
<evidence type="ECO:0000313" key="2">
    <source>
        <dbReference type="Proteomes" id="UP000195611"/>
    </source>
</evidence>
<dbReference type="Proteomes" id="UP000195611">
    <property type="component" value="Unassembled WGS sequence"/>
</dbReference>
<gene>
    <name evidence="1" type="ORF">FM115_08145</name>
</gene>
<organism evidence="1 2">
    <name type="scientific">Marinilactibacillus psychrotolerans 42ea</name>
    <dbReference type="NCBI Taxonomy" id="1255609"/>
    <lineage>
        <taxon>Bacteria</taxon>
        <taxon>Bacillati</taxon>
        <taxon>Bacillota</taxon>
        <taxon>Bacilli</taxon>
        <taxon>Lactobacillales</taxon>
        <taxon>Carnobacteriaceae</taxon>
        <taxon>Marinilactibacillus</taxon>
    </lineage>
</organism>
<name>A0A1R4K4X3_9LACT</name>
<evidence type="ECO:0000313" key="1">
    <source>
        <dbReference type="EMBL" id="SJN39224.1"/>
    </source>
</evidence>